<evidence type="ECO:0000313" key="4">
    <source>
        <dbReference type="Proteomes" id="UP000321595"/>
    </source>
</evidence>
<dbReference type="InterPro" id="IPR019734">
    <property type="entry name" value="TPR_rpt"/>
</dbReference>
<name>A0A5B8XNY8_9DELT</name>
<feature type="repeat" description="TPR" evidence="1">
    <location>
        <begin position="114"/>
        <end position="147"/>
    </location>
</feature>
<keyword evidence="1" id="KW-0802">TPR repeat</keyword>
<dbReference type="AlphaFoldDB" id="A0A5B8XNY8"/>
<keyword evidence="4" id="KW-1185">Reference proteome</keyword>
<dbReference type="SUPFAM" id="SSF48452">
    <property type="entry name" value="TPR-like"/>
    <property type="match status" value="1"/>
</dbReference>
<dbReference type="PROSITE" id="PS50005">
    <property type="entry name" value="TPR"/>
    <property type="match status" value="1"/>
</dbReference>
<dbReference type="InterPro" id="IPR011990">
    <property type="entry name" value="TPR-like_helical_dom_sf"/>
</dbReference>
<keyword evidence="2" id="KW-0812">Transmembrane</keyword>
<feature type="transmembrane region" description="Helical" evidence="2">
    <location>
        <begin position="54"/>
        <end position="73"/>
    </location>
</feature>
<dbReference type="Pfam" id="PF14559">
    <property type="entry name" value="TPR_19"/>
    <property type="match status" value="1"/>
</dbReference>
<sequence>MSTLQSTPVKSPSVPLESDFMSKSRIEIDWRRALIPISLAIMFLMVFYFKTPLWALALFMLWMPIYYLAYPWYLRKRWLNFEREFAFHFQQRNFKTLLQFYRDNWFLRKFGPRAEMLTKLSLIYSGMEKYREAEQVLEQAIELTPSTHRDRLYYNLANVKYELGKYDEAEQMYKALNRGTPFGQTVRVQLALIDLQRGRSVAAAKKTLQTELENSTGVLKTRITDALSRA</sequence>
<evidence type="ECO:0000313" key="3">
    <source>
        <dbReference type="EMBL" id="QED27195.1"/>
    </source>
</evidence>
<dbReference type="Proteomes" id="UP000321595">
    <property type="component" value="Chromosome"/>
</dbReference>
<dbReference type="EMBL" id="CP042467">
    <property type="protein sequence ID" value="QED27195.1"/>
    <property type="molecule type" value="Genomic_DNA"/>
</dbReference>
<feature type="transmembrane region" description="Helical" evidence="2">
    <location>
        <begin position="30"/>
        <end position="48"/>
    </location>
</feature>
<accession>A0A5B8XNY8</accession>
<reference evidence="3 4" key="1">
    <citation type="submission" date="2019-08" db="EMBL/GenBank/DDBJ databases">
        <authorList>
            <person name="Liang Q."/>
        </authorList>
    </citation>
    <scope>NUCLEOTIDE SEQUENCE [LARGE SCALE GENOMIC DNA]</scope>
    <source>
        <strain evidence="3 4">V1718</strain>
    </source>
</reference>
<dbReference type="OrthoDB" id="5499251at2"/>
<evidence type="ECO:0000256" key="1">
    <source>
        <dbReference type="PROSITE-ProRule" id="PRU00339"/>
    </source>
</evidence>
<dbReference type="KEGG" id="bbae:FRD01_08055"/>
<proteinExistence type="predicted"/>
<evidence type="ECO:0000256" key="2">
    <source>
        <dbReference type="SAM" id="Phobius"/>
    </source>
</evidence>
<protein>
    <submittedName>
        <fullName evidence="3">Tetratricopeptide repeat protein</fullName>
    </submittedName>
</protein>
<dbReference type="SMART" id="SM00028">
    <property type="entry name" value="TPR"/>
    <property type="match status" value="2"/>
</dbReference>
<organism evidence="3 4">
    <name type="scientific">Microvenator marinus</name>
    <dbReference type="NCBI Taxonomy" id="2600177"/>
    <lineage>
        <taxon>Bacteria</taxon>
        <taxon>Deltaproteobacteria</taxon>
        <taxon>Bradymonadales</taxon>
        <taxon>Microvenatoraceae</taxon>
        <taxon>Microvenator</taxon>
    </lineage>
</organism>
<dbReference type="Gene3D" id="1.25.40.10">
    <property type="entry name" value="Tetratricopeptide repeat domain"/>
    <property type="match status" value="1"/>
</dbReference>
<gene>
    <name evidence="3" type="ORF">FRD01_08055</name>
</gene>
<keyword evidence="2" id="KW-1133">Transmembrane helix</keyword>
<keyword evidence="2" id="KW-0472">Membrane</keyword>